<protein>
    <recommendedName>
        <fullName evidence="1">D-inositol 3-phosphate glycosyltransferase</fullName>
    </recommendedName>
</protein>
<dbReference type="AlphaFoldDB" id="A0A220UFQ0"/>
<dbReference type="InterPro" id="IPR001296">
    <property type="entry name" value="Glyco_trans_1"/>
</dbReference>
<evidence type="ECO:0000256" key="1">
    <source>
        <dbReference type="ARBA" id="ARBA00021292"/>
    </source>
</evidence>
<keyword evidence="2" id="KW-0328">Glycosyltransferase</keyword>
<feature type="domain" description="Glycosyl transferase family 1" evidence="4">
    <location>
        <begin position="180"/>
        <end position="306"/>
    </location>
</feature>
<evidence type="ECO:0000256" key="3">
    <source>
        <dbReference type="ARBA" id="ARBA00022679"/>
    </source>
</evidence>
<dbReference type="GO" id="GO:0016757">
    <property type="term" value="F:glycosyltransferase activity"/>
    <property type="evidence" value="ECO:0007669"/>
    <property type="project" value="UniProtKB-KW"/>
</dbReference>
<evidence type="ECO:0000259" key="5">
    <source>
        <dbReference type="Pfam" id="PF13439"/>
    </source>
</evidence>
<dbReference type="Proteomes" id="UP000198398">
    <property type="component" value="Chromosome"/>
</dbReference>
<dbReference type="InterPro" id="IPR028098">
    <property type="entry name" value="Glyco_trans_4-like_N"/>
</dbReference>
<feature type="domain" description="Glycosyltransferase subfamily 4-like N-terminal" evidence="5">
    <location>
        <begin position="70"/>
        <end position="167"/>
    </location>
</feature>
<dbReference type="Pfam" id="PF13439">
    <property type="entry name" value="Glyco_transf_4"/>
    <property type="match status" value="1"/>
</dbReference>
<dbReference type="OrthoDB" id="9802525at2"/>
<dbReference type="RefSeq" id="WP_089065982.1">
    <property type="nucleotide sequence ID" value="NZ_CP022316.1"/>
</dbReference>
<evidence type="ECO:0000313" key="6">
    <source>
        <dbReference type="EMBL" id="ASK66746.1"/>
    </source>
</evidence>
<keyword evidence="3 6" id="KW-0808">Transferase</keyword>
<accession>A0A220UFQ0</accession>
<evidence type="ECO:0000313" key="7">
    <source>
        <dbReference type="Proteomes" id="UP000198398"/>
    </source>
</evidence>
<dbReference type="Gene3D" id="3.40.50.2000">
    <property type="entry name" value="Glycogen Phosphorylase B"/>
    <property type="match status" value="2"/>
</dbReference>
<reference evidence="7" key="1">
    <citation type="submission" date="2017-07" db="EMBL/GenBank/DDBJ databases">
        <title>Brachybacterium sp. VR2415.</title>
        <authorList>
            <person name="Tak E.J."/>
            <person name="Bae J.-W."/>
        </authorList>
    </citation>
    <scope>NUCLEOTIDE SEQUENCE [LARGE SCALE GENOMIC DNA]</scope>
    <source>
        <strain evidence="7">VR2415</strain>
    </source>
</reference>
<dbReference type="GO" id="GO:1901137">
    <property type="term" value="P:carbohydrate derivative biosynthetic process"/>
    <property type="evidence" value="ECO:0007669"/>
    <property type="project" value="UniProtKB-ARBA"/>
</dbReference>
<dbReference type="PANTHER" id="PTHR45947">
    <property type="entry name" value="SULFOQUINOVOSYL TRANSFERASE SQD2"/>
    <property type="match status" value="1"/>
</dbReference>
<dbReference type="CDD" id="cd03801">
    <property type="entry name" value="GT4_PimA-like"/>
    <property type="match status" value="1"/>
</dbReference>
<dbReference type="SUPFAM" id="SSF53756">
    <property type="entry name" value="UDP-Glycosyltransferase/glycogen phosphorylase"/>
    <property type="match status" value="1"/>
</dbReference>
<name>A0A220UFQ0_9MICO</name>
<dbReference type="PANTHER" id="PTHR45947:SF3">
    <property type="entry name" value="SULFOQUINOVOSYL TRANSFERASE SQD2"/>
    <property type="match status" value="1"/>
</dbReference>
<dbReference type="EMBL" id="CP022316">
    <property type="protein sequence ID" value="ASK66746.1"/>
    <property type="molecule type" value="Genomic_DNA"/>
</dbReference>
<organism evidence="6 7">
    <name type="scientific">Brachybacterium avium</name>
    <dbReference type="NCBI Taxonomy" id="2017485"/>
    <lineage>
        <taxon>Bacteria</taxon>
        <taxon>Bacillati</taxon>
        <taxon>Actinomycetota</taxon>
        <taxon>Actinomycetes</taxon>
        <taxon>Micrococcales</taxon>
        <taxon>Dermabacteraceae</taxon>
        <taxon>Brachybacterium</taxon>
    </lineage>
</organism>
<sequence>MLLKSRSRRRIASSRQLAHRKGSDDGPLRVLLPGGLASLARESGIGAAIRHQESAVRSLGHEVVTSPLRPFDVVHLNTPFPDTLLLAGWARLRRRPVLVWAHSTEDDFRDSFPGSNRLAPLFRRWIALLYRCGDTVVTPSEYSKQLISAPKYGLRASIRVLSNGVDTGFFRADATARGRLRSSLGLAPDAPVVISVGMQLRRKGILDWVEVARRMPHVTFVWYGRTDPRLLTTEVQRALAGAPANALFPGYMQAAQLRDAYCGADAFCFLTKEETEGIVLWEALACEVPTLVRGIPLYREAMPDGVLTHQVTGDGPEFAGQVVGKLQAQLDGELADLTAAGRHAAEGVDLDQVALQLQEIYRLAGVRPAPPARPVTNGA</sequence>
<evidence type="ECO:0000256" key="2">
    <source>
        <dbReference type="ARBA" id="ARBA00022676"/>
    </source>
</evidence>
<keyword evidence="7" id="KW-1185">Reference proteome</keyword>
<evidence type="ECO:0000259" key="4">
    <source>
        <dbReference type="Pfam" id="PF00534"/>
    </source>
</evidence>
<proteinExistence type="predicted"/>
<dbReference type="Pfam" id="PF00534">
    <property type="entry name" value="Glycos_transf_1"/>
    <property type="match status" value="1"/>
</dbReference>
<dbReference type="InterPro" id="IPR050194">
    <property type="entry name" value="Glycosyltransferase_grp1"/>
</dbReference>
<dbReference type="KEGG" id="brv:CFK39_14050"/>
<gene>
    <name evidence="6" type="ORF">CFK39_14050</name>
</gene>